<accession>A0ABV6EHK6</accession>
<dbReference type="Proteomes" id="UP001589792">
    <property type="component" value="Unassembled WGS sequence"/>
</dbReference>
<comment type="caution">
    <text evidence="1">The sequence shown here is derived from an EMBL/GenBank/DDBJ whole genome shotgun (WGS) entry which is preliminary data.</text>
</comment>
<keyword evidence="2" id="KW-1185">Reference proteome</keyword>
<organism evidence="1 2">
    <name type="scientific">Serratia aquatilis</name>
    <dbReference type="NCBI Taxonomy" id="1737515"/>
    <lineage>
        <taxon>Bacteria</taxon>
        <taxon>Pseudomonadati</taxon>
        <taxon>Pseudomonadota</taxon>
        <taxon>Gammaproteobacteria</taxon>
        <taxon>Enterobacterales</taxon>
        <taxon>Yersiniaceae</taxon>
        <taxon>Serratia</taxon>
    </lineage>
</organism>
<gene>
    <name evidence="1" type="ORF">ACFFJ3_18555</name>
</gene>
<reference evidence="1 2" key="1">
    <citation type="submission" date="2024-09" db="EMBL/GenBank/DDBJ databases">
        <authorList>
            <person name="Sun Q."/>
            <person name="Mori K."/>
        </authorList>
    </citation>
    <scope>NUCLEOTIDE SEQUENCE [LARGE SCALE GENOMIC DNA]</scope>
    <source>
        <strain evidence="1 2">CCM 8626</strain>
    </source>
</reference>
<evidence type="ECO:0000313" key="1">
    <source>
        <dbReference type="EMBL" id="MFC0228474.1"/>
    </source>
</evidence>
<name>A0ABV6EHK6_9GAMM</name>
<dbReference type="RefSeq" id="WP_380678099.1">
    <property type="nucleotide sequence ID" value="NZ_CP173186.1"/>
</dbReference>
<evidence type="ECO:0000313" key="2">
    <source>
        <dbReference type="Proteomes" id="UP001589792"/>
    </source>
</evidence>
<sequence>MNHNELFVNEIFTELIINNIDEYKSILEDNSERKLSTTFASVKNIFSQLDDHEKNSMYDFFRIITSNSVSTILGTIDGTTFLGCLDGEIKLLYDDIEIQGDLQSVFLEKMENIKS</sequence>
<dbReference type="EMBL" id="JBHLXG010000018">
    <property type="protein sequence ID" value="MFC0228474.1"/>
    <property type="molecule type" value="Genomic_DNA"/>
</dbReference>
<protein>
    <submittedName>
        <fullName evidence="1">Uncharacterized protein</fullName>
    </submittedName>
</protein>
<proteinExistence type="predicted"/>